<sequence length="314" mass="33476">MAALPIIIDTDPGQDDAVAIGLAAAAREVFEILGVTVVAGNVPLPRTVDNARRVLELCGASDVPVYAGADRPLLEPLETAEYVHGVSGLDGFDLPEPTMPVQPGHATDFIIETVMARPAKTVTICALGPLTNIAIALAREPRLAERIGQIVLMGGAMSEGGNVTPAAEFNIYVDPQAAALVFRSGIPLVVLPLDVTHKAPTTPARIARFRALPNRCGPAYAGLLDFAKRFDEEKYGSVGGPLHDPMTVAWLLQPELFSGRTVNVAIETASPLTRGMTVIDWWSVTGRPANALVLRDVDDDGFYDLLVERFARLP</sequence>
<dbReference type="PANTHER" id="PTHR12304:SF4">
    <property type="entry name" value="URIDINE NUCLEOSIDASE"/>
    <property type="match status" value="1"/>
</dbReference>
<dbReference type="InterPro" id="IPR023186">
    <property type="entry name" value="IUNH"/>
</dbReference>
<organism evidence="4 5">
    <name type="scientific">Methylobrevis albus</name>
    <dbReference type="NCBI Taxonomy" id="2793297"/>
    <lineage>
        <taxon>Bacteria</taxon>
        <taxon>Pseudomonadati</taxon>
        <taxon>Pseudomonadota</taxon>
        <taxon>Alphaproteobacteria</taxon>
        <taxon>Hyphomicrobiales</taxon>
        <taxon>Pleomorphomonadaceae</taxon>
        <taxon>Methylobrevis</taxon>
    </lineage>
</organism>
<gene>
    <name evidence="4" type="ORF">I5731_19395</name>
</gene>
<evidence type="ECO:0000313" key="5">
    <source>
        <dbReference type="Proteomes" id="UP000631694"/>
    </source>
</evidence>
<dbReference type="GO" id="GO:0008477">
    <property type="term" value="F:purine nucleosidase activity"/>
    <property type="evidence" value="ECO:0007669"/>
    <property type="project" value="TreeGrafter"/>
</dbReference>
<dbReference type="EMBL" id="JADZLT010000056">
    <property type="protein sequence ID" value="MBH0239995.1"/>
    <property type="molecule type" value="Genomic_DNA"/>
</dbReference>
<dbReference type="CDD" id="cd02651">
    <property type="entry name" value="nuc_hydro_IU_UC_XIUA"/>
    <property type="match status" value="1"/>
</dbReference>
<proteinExistence type="predicted"/>
<dbReference type="GO" id="GO:0006152">
    <property type="term" value="P:purine nucleoside catabolic process"/>
    <property type="evidence" value="ECO:0007669"/>
    <property type="project" value="TreeGrafter"/>
</dbReference>
<dbReference type="Proteomes" id="UP000631694">
    <property type="component" value="Unassembled WGS sequence"/>
</dbReference>
<comment type="caution">
    <text evidence="4">The sequence shown here is derived from an EMBL/GenBank/DDBJ whole genome shotgun (WGS) entry which is preliminary data.</text>
</comment>
<dbReference type="InterPro" id="IPR015910">
    <property type="entry name" value="I/U_nuclsd_hydro_CS"/>
</dbReference>
<evidence type="ECO:0000256" key="2">
    <source>
        <dbReference type="ARBA" id="ARBA00023295"/>
    </source>
</evidence>
<evidence type="ECO:0000256" key="1">
    <source>
        <dbReference type="ARBA" id="ARBA00022801"/>
    </source>
</evidence>
<keyword evidence="5" id="KW-1185">Reference proteome</keyword>
<protein>
    <submittedName>
        <fullName evidence="4">Nucleoside hydrolase</fullName>
    </submittedName>
</protein>
<evidence type="ECO:0000259" key="3">
    <source>
        <dbReference type="Pfam" id="PF01156"/>
    </source>
</evidence>
<dbReference type="PROSITE" id="PS01247">
    <property type="entry name" value="IUNH"/>
    <property type="match status" value="1"/>
</dbReference>
<dbReference type="SUPFAM" id="SSF53590">
    <property type="entry name" value="Nucleoside hydrolase"/>
    <property type="match status" value="1"/>
</dbReference>
<dbReference type="Pfam" id="PF01156">
    <property type="entry name" value="IU_nuc_hydro"/>
    <property type="match status" value="1"/>
</dbReference>
<dbReference type="InterPro" id="IPR036452">
    <property type="entry name" value="Ribo_hydro-like"/>
</dbReference>
<name>A0A931N0F4_9HYPH</name>
<dbReference type="GO" id="GO:0005829">
    <property type="term" value="C:cytosol"/>
    <property type="evidence" value="ECO:0007669"/>
    <property type="project" value="TreeGrafter"/>
</dbReference>
<reference evidence="4" key="1">
    <citation type="submission" date="2020-12" db="EMBL/GenBank/DDBJ databases">
        <title>Methylobrevis albus sp. nov., isolated from fresh water lack sediment.</title>
        <authorList>
            <person name="Zou Q."/>
        </authorList>
    </citation>
    <scope>NUCLEOTIDE SEQUENCE</scope>
    <source>
        <strain evidence="4">L22</strain>
    </source>
</reference>
<feature type="domain" description="Inosine/uridine-preferring nucleoside hydrolase" evidence="3">
    <location>
        <begin position="6"/>
        <end position="304"/>
    </location>
</feature>
<dbReference type="RefSeq" id="WP_197313059.1">
    <property type="nucleotide sequence ID" value="NZ_JADZLT010000056.1"/>
</dbReference>
<dbReference type="InterPro" id="IPR001910">
    <property type="entry name" value="Inosine/uridine_hydrolase_dom"/>
</dbReference>
<accession>A0A931N0F4</accession>
<keyword evidence="1 4" id="KW-0378">Hydrolase</keyword>
<dbReference type="Gene3D" id="3.90.245.10">
    <property type="entry name" value="Ribonucleoside hydrolase-like"/>
    <property type="match status" value="1"/>
</dbReference>
<dbReference type="PANTHER" id="PTHR12304">
    <property type="entry name" value="INOSINE-URIDINE PREFERRING NUCLEOSIDE HYDROLASE"/>
    <property type="match status" value="1"/>
</dbReference>
<evidence type="ECO:0000313" key="4">
    <source>
        <dbReference type="EMBL" id="MBH0239995.1"/>
    </source>
</evidence>
<dbReference type="AlphaFoldDB" id="A0A931N0F4"/>
<dbReference type="GO" id="GO:0045437">
    <property type="term" value="F:uridine nucleosidase activity"/>
    <property type="evidence" value="ECO:0007669"/>
    <property type="project" value="UniProtKB-ARBA"/>
</dbReference>
<keyword evidence="2" id="KW-0326">Glycosidase</keyword>